<dbReference type="EMBL" id="JBHLVZ010000069">
    <property type="protein sequence ID" value="MFC0387621.1"/>
    <property type="molecule type" value="Genomic_DNA"/>
</dbReference>
<protein>
    <recommendedName>
        <fullName evidence="3">DUF1173 domain-containing protein</fullName>
    </recommendedName>
</protein>
<comment type="caution">
    <text evidence="1">The sequence shown here is derived from an EMBL/GenBank/DDBJ whole genome shotgun (WGS) entry which is preliminary data.</text>
</comment>
<evidence type="ECO:0000313" key="1">
    <source>
        <dbReference type="EMBL" id="MFC0387621.1"/>
    </source>
</evidence>
<dbReference type="RefSeq" id="WP_377053252.1">
    <property type="nucleotide sequence ID" value="NZ_JBHLVZ010000069.1"/>
</dbReference>
<gene>
    <name evidence="1" type="ORF">ACFFIC_19040</name>
</gene>
<reference evidence="1 2" key="1">
    <citation type="submission" date="2024-09" db="EMBL/GenBank/DDBJ databases">
        <authorList>
            <person name="Sun Q."/>
            <person name="Mori K."/>
        </authorList>
    </citation>
    <scope>NUCLEOTIDE SEQUENCE [LARGE SCALE GENOMIC DNA]</scope>
    <source>
        <strain evidence="1 2">CCM 7468</strain>
    </source>
</reference>
<evidence type="ECO:0008006" key="3">
    <source>
        <dbReference type="Google" id="ProtNLM"/>
    </source>
</evidence>
<proteinExistence type="predicted"/>
<dbReference type="Proteomes" id="UP001589789">
    <property type="component" value="Unassembled WGS sequence"/>
</dbReference>
<sequence>MEIVDRTFNLRTVRRIRPAETMALKRVFGLRSNPLPGDQKLASDVVNELVGGDRRWLRCDCAGLESHPLLTAVMAQDGRTGLRRLTHGERDPHAPDCPFVRTLEEQAVVVRSFNRPRANTVFNLHPSWVEANDLVPSGDGEQTPISRRNAVVRDARPTLGTLLCALLHDAKINVISPKGYISGIERDVDALRRAASRFAINDLLKVSDVLRFGPDKVSDLPGEYRNLAWRGAGRPSLLYLTRMQGRTIDCLAIQESEEARWPIQDALRSSSRNVTLNSAPYSALVTYTETARSGDLGFGRGFAIPSYQRWTRFPLDSRLEGETLVTLRELQEEVKGSSMAFTIHKPLFNLPGEAGNNLNDRCIPDFQIELAARGAQPRRLFVETMGSSAPNYLERKRRSHEVMRRIAPVVCHMLKDLYSLKEGKPDFLRRESRRLKQRLRMALQCLPNHPPADPFEEF</sequence>
<evidence type="ECO:0000313" key="2">
    <source>
        <dbReference type="Proteomes" id="UP001589789"/>
    </source>
</evidence>
<keyword evidence="2" id="KW-1185">Reference proteome</keyword>
<organism evidence="1 2">
    <name type="scientific">Muricoccus vinaceus</name>
    <dbReference type="NCBI Taxonomy" id="424704"/>
    <lineage>
        <taxon>Bacteria</taxon>
        <taxon>Pseudomonadati</taxon>
        <taxon>Pseudomonadota</taxon>
        <taxon>Alphaproteobacteria</taxon>
        <taxon>Acetobacterales</taxon>
        <taxon>Roseomonadaceae</taxon>
        <taxon>Muricoccus</taxon>
    </lineage>
</organism>
<accession>A0ABV6IVI2</accession>
<name>A0ABV6IVI2_9PROT</name>